<dbReference type="PROSITE" id="PS50887">
    <property type="entry name" value="GGDEF"/>
    <property type="match status" value="1"/>
</dbReference>
<dbReference type="Pfam" id="PF00563">
    <property type="entry name" value="EAL"/>
    <property type="match status" value="1"/>
</dbReference>
<dbReference type="InterPro" id="IPR001633">
    <property type="entry name" value="EAL_dom"/>
</dbReference>
<evidence type="ECO:0000313" key="7">
    <source>
        <dbReference type="Proteomes" id="UP000282957"/>
    </source>
</evidence>
<organism evidence="6 7">
    <name type="scientific">Rhodovarius crocodyli</name>
    <dbReference type="NCBI Taxonomy" id="1979269"/>
    <lineage>
        <taxon>Bacteria</taxon>
        <taxon>Pseudomonadati</taxon>
        <taxon>Pseudomonadota</taxon>
        <taxon>Alphaproteobacteria</taxon>
        <taxon>Acetobacterales</taxon>
        <taxon>Roseomonadaceae</taxon>
        <taxon>Rhodovarius</taxon>
    </lineage>
</organism>
<dbReference type="RefSeq" id="WP_127789272.1">
    <property type="nucleotide sequence ID" value="NZ_SACL01000008.1"/>
</dbReference>
<dbReference type="GO" id="GO:0016020">
    <property type="term" value="C:membrane"/>
    <property type="evidence" value="ECO:0007669"/>
    <property type="project" value="InterPro"/>
</dbReference>
<dbReference type="OrthoDB" id="9793210at2"/>
<evidence type="ECO:0000259" key="4">
    <source>
        <dbReference type="PROSITE" id="PS50885"/>
    </source>
</evidence>
<feature type="compositionally biased region" description="Basic and acidic residues" evidence="1">
    <location>
        <begin position="1"/>
        <end position="10"/>
    </location>
</feature>
<dbReference type="FunFam" id="3.30.70.270:FF:000001">
    <property type="entry name" value="Diguanylate cyclase domain protein"/>
    <property type="match status" value="1"/>
</dbReference>
<dbReference type="Gene3D" id="3.30.70.270">
    <property type="match status" value="1"/>
</dbReference>
<dbReference type="SUPFAM" id="SSF141868">
    <property type="entry name" value="EAL domain-like"/>
    <property type="match status" value="1"/>
</dbReference>
<dbReference type="NCBIfam" id="TIGR00254">
    <property type="entry name" value="GGDEF"/>
    <property type="match status" value="1"/>
</dbReference>
<feature type="transmembrane region" description="Helical" evidence="2">
    <location>
        <begin position="307"/>
        <end position="331"/>
    </location>
</feature>
<dbReference type="SMART" id="SM00052">
    <property type="entry name" value="EAL"/>
    <property type="match status" value="1"/>
</dbReference>
<dbReference type="Proteomes" id="UP000282957">
    <property type="component" value="Unassembled WGS sequence"/>
</dbReference>
<reference evidence="6 7" key="1">
    <citation type="submission" date="2019-01" db="EMBL/GenBank/DDBJ databases">
        <authorList>
            <person name="Chen W.-M."/>
        </authorList>
    </citation>
    <scope>NUCLEOTIDE SEQUENCE [LARGE SCALE GENOMIC DNA]</scope>
    <source>
        <strain evidence="6 7">CCP-6</strain>
    </source>
</reference>
<dbReference type="CDD" id="cd01948">
    <property type="entry name" value="EAL"/>
    <property type="match status" value="1"/>
</dbReference>
<keyword evidence="2" id="KW-0472">Membrane</keyword>
<feature type="transmembrane region" description="Helical" evidence="2">
    <location>
        <begin position="39"/>
        <end position="63"/>
    </location>
</feature>
<evidence type="ECO:0000259" key="5">
    <source>
        <dbReference type="PROSITE" id="PS50887"/>
    </source>
</evidence>
<gene>
    <name evidence="6" type="ORF">EOD42_19575</name>
</gene>
<evidence type="ECO:0000313" key="6">
    <source>
        <dbReference type="EMBL" id="RVT91943.1"/>
    </source>
</evidence>
<evidence type="ECO:0000256" key="2">
    <source>
        <dbReference type="SAM" id="Phobius"/>
    </source>
</evidence>
<dbReference type="CDD" id="cd01949">
    <property type="entry name" value="GGDEF"/>
    <property type="match status" value="1"/>
</dbReference>
<comment type="caution">
    <text evidence="6">The sequence shown here is derived from an EMBL/GenBank/DDBJ whole genome shotgun (WGS) entry which is preliminary data.</text>
</comment>
<dbReference type="InterPro" id="IPR035919">
    <property type="entry name" value="EAL_sf"/>
</dbReference>
<evidence type="ECO:0000256" key="1">
    <source>
        <dbReference type="SAM" id="MobiDB-lite"/>
    </source>
</evidence>
<dbReference type="PROSITE" id="PS50885">
    <property type="entry name" value="HAMP"/>
    <property type="match status" value="1"/>
</dbReference>
<feature type="domain" description="GGDEF" evidence="5">
    <location>
        <begin position="425"/>
        <end position="557"/>
    </location>
</feature>
<feature type="domain" description="EAL" evidence="3">
    <location>
        <begin position="566"/>
        <end position="815"/>
    </location>
</feature>
<dbReference type="Gene3D" id="3.20.20.450">
    <property type="entry name" value="EAL domain"/>
    <property type="match status" value="1"/>
</dbReference>
<dbReference type="PROSITE" id="PS50883">
    <property type="entry name" value="EAL"/>
    <property type="match status" value="1"/>
</dbReference>
<keyword evidence="2" id="KW-0812">Transmembrane</keyword>
<dbReference type="InterPro" id="IPR043128">
    <property type="entry name" value="Rev_trsase/Diguanyl_cyclase"/>
</dbReference>
<dbReference type="AlphaFoldDB" id="A0A437M344"/>
<proteinExistence type="predicted"/>
<dbReference type="Pfam" id="PF00990">
    <property type="entry name" value="GGDEF"/>
    <property type="match status" value="1"/>
</dbReference>
<name>A0A437M344_9PROT</name>
<dbReference type="GO" id="GO:0003824">
    <property type="term" value="F:catalytic activity"/>
    <property type="evidence" value="ECO:0007669"/>
    <property type="project" value="UniProtKB-ARBA"/>
</dbReference>
<dbReference type="InterPro" id="IPR029787">
    <property type="entry name" value="Nucleotide_cyclase"/>
</dbReference>
<keyword evidence="2" id="KW-1133">Transmembrane helix</keyword>
<dbReference type="InterPro" id="IPR000160">
    <property type="entry name" value="GGDEF_dom"/>
</dbReference>
<evidence type="ECO:0000259" key="3">
    <source>
        <dbReference type="PROSITE" id="PS50883"/>
    </source>
</evidence>
<dbReference type="EMBL" id="SACL01000008">
    <property type="protein sequence ID" value="RVT91943.1"/>
    <property type="molecule type" value="Genomic_DNA"/>
</dbReference>
<dbReference type="PANTHER" id="PTHR44757">
    <property type="entry name" value="DIGUANYLATE CYCLASE DGCP"/>
    <property type="match status" value="1"/>
</dbReference>
<accession>A0A437M344</accession>
<keyword evidence="7" id="KW-1185">Reference proteome</keyword>
<protein>
    <submittedName>
        <fullName evidence="6">EAL domain-containing protein</fullName>
    </submittedName>
</protein>
<dbReference type="InterPro" id="IPR052155">
    <property type="entry name" value="Biofilm_reg_signaling"/>
</dbReference>
<dbReference type="InterPro" id="IPR003660">
    <property type="entry name" value="HAMP_dom"/>
</dbReference>
<feature type="region of interest" description="Disordered" evidence="1">
    <location>
        <begin position="1"/>
        <end position="22"/>
    </location>
</feature>
<dbReference type="SMART" id="SM00267">
    <property type="entry name" value="GGDEF"/>
    <property type="match status" value="1"/>
</dbReference>
<dbReference type="GO" id="GO:0007165">
    <property type="term" value="P:signal transduction"/>
    <property type="evidence" value="ECO:0007669"/>
    <property type="project" value="InterPro"/>
</dbReference>
<dbReference type="SUPFAM" id="SSF55073">
    <property type="entry name" value="Nucleotide cyclase"/>
    <property type="match status" value="1"/>
</dbReference>
<dbReference type="PANTHER" id="PTHR44757:SF2">
    <property type="entry name" value="BIOFILM ARCHITECTURE MAINTENANCE PROTEIN MBAA"/>
    <property type="match status" value="1"/>
</dbReference>
<sequence length="821" mass="89327">MSPPDPRDMSAEPDVARSSQPAAKRGLGAWLPSVRLRTALLVGGLLPPLLAALMAGTLSAGFVQRNALQEARLNLSHDADGAVALLHDMADSLALYAAAAADRSSMGRALAGGEDQPALEMIDRTRRSLQSVGSMIEEVEAIRVDGSVLASTMGDAARGRFREDLIGPMTTAGEPDAQAFTRVIDDPRAPGSFLLAGNAPVMSDSEHVGWISLVRRVNAQFVSDLAKLSRRDLLLVSSDGLVAGTITVNPDSLFRQWRGPSETEARPMVLAGNRFITLYRHLNIPGSDLGVLLLWPQADVDRPGNLAVGAIVLSVLFVLFLVIPAVAFLGARLARRLHTLSVMFTELGEGRKSSQLASGDMPMIQELRDLRRATELFRENLAERERLTERLSWMANFDALTRLPNRALFQDRLQQSLAAAPREGRTIALLCLDLDRFKEVNDTLGHAAGDQLLRRIAERLELCIRSADTVARLGGDEFSILMPGIEGPEEAEMLARRVIGAISIPVELEGKHAEVGVSIGIALSDGSHAPATLQQEADVALYAAKAEGRRTWRFFEPAMNEAQRRRRALEAALREGLHRNEFSVVYQPQVNLSSGRLTGAEALLRWQDSSGTRHSPADFVPLAEDTGLILPIGEFVLAEACRFGAVRPSLLVAVNASAVQLREPGFARMVERTLQQTGMSASRLEIEMTETAILRDMEAVMSNIRLLRHMGVRIALDDFGTGFSSLSHLRQLECDRIKIDRSFVKEVAEQPQARAMVRAMVGMAKAVGVELIGEGVETPAQARALREEECAEAQGFLFGAPVSAEEFDRLRLDRGELASVD</sequence>
<feature type="domain" description="HAMP" evidence="4">
    <location>
        <begin position="331"/>
        <end position="386"/>
    </location>
</feature>